<dbReference type="AlphaFoldDB" id="A0A498KS10"/>
<name>A0A498KS10_MALDO</name>
<feature type="region of interest" description="Disordered" evidence="1">
    <location>
        <begin position="63"/>
        <end position="105"/>
    </location>
</feature>
<proteinExistence type="predicted"/>
<feature type="compositionally biased region" description="Low complexity" evidence="1">
    <location>
        <begin position="86"/>
        <end position="105"/>
    </location>
</feature>
<keyword evidence="2" id="KW-0812">Transmembrane</keyword>
<evidence type="ECO:0000313" key="4">
    <source>
        <dbReference type="Proteomes" id="UP000290289"/>
    </source>
</evidence>
<keyword evidence="2" id="KW-1133">Transmembrane helix</keyword>
<sequence>MDGVITKEIVCTSRHSSLRKDNQLQWHQGWLQGLCLGGFQAVEKFSGRRKKLPENVYIKKTEQEKLEKLARKGPTPEEKPAASSGGSVSDAKPSASSSGASTAKVSTDKYRNYAVVAGVMTAAASLGWYLKASGKKEEVQD</sequence>
<evidence type="ECO:0000256" key="2">
    <source>
        <dbReference type="SAM" id="Phobius"/>
    </source>
</evidence>
<feature type="compositionally biased region" description="Basic and acidic residues" evidence="1">
    <location>
        <begin position="63"/>
        <end position="80"/>
    </location>
</feature>
<gene>
    <name evidence="3" type="ORF">DVH24_018970</name>
</gene>
<dbReference type="Proteomes" id="UP000290289">
    <property type="component" value="Unassembled WGS sequence"/>
</dbReference>
<evidence type="ECO:0000313" key="3">
    <source>
        <dbReference type="EMBL" id="RXI09941.1"/>
    </source>
</evidence>
<accession>A0A498KS10</accession>
<feature type="transmembrane region" description="Helical" evidence="2">
    <location>
        <begin position="113"/>
        <end position="130"/>
    </location>
</feature>
<comment type="caution">
    <text evidence="3">The sequence shown here is derived from an EMBL/GenBank/DDBJ whole genome shotgun (WGS) entry which is preliminary data.</text>
</comment>
<dbReference type="PANTHER" id="PTHR33878:SF1">
    <property type="entry name" value="OS08G0559000 PROTEIN"/>
    <property type="match status" value="1"/>
</dbReference>
<dbReference type="InterPro" id="IPR045284">
    <property type="entry name" value="At2g27730-like"/>
</dbReference>
<keyword evidence="2" id="KW-0472">Membrane</keyword>
<dbReference type="STRING" id="3750.A0A498KS10"/>
<keyword evidence="4" id="KW-1185">Reference proteome</keyword>
<protein>
    <submittedName>
        <fullName evidence="3">Uncharacterized protein</fullName>
    </submittedName>
</protein>
<dbReference type="EMBL" id="RDQH01000101">
    <property type="protein sequence ID" value="RXI09941.1"/>
    <property type="molecule type" value="Genomic_DNA"/>
</dbReference>
<organism evidence="3 4">
    <name type="scientific">Malus domestica</name>
    <name type="common">Apple</name>
    <name type="synonym">Pyrus malus</name>
    <dbReference type="NCBI Taxonomy" id="3750"/>
    <lineage>
        <taxon>Eukaryota</taxon>
        <taxon>Viridiplantae</taxon>
        <taxon>Streptophyta</taxon>
        <taxon>Embryophyta</taxon>
        <taxon>Tracheophyta</taxon>
        <taxon>Spermatophyta</taxon>
        <taxon>Magnoliopsida</taxon>
        <taxon>eudicotyledons</taxon>
        <taxon>Gunneridae</taxon>
        <taxon>Pentapetalae</taxon>
        <taxon>rosids</taxon>
        <taxon>fabids</taxon>
        <taxon>Rosales</taxon>
        <taxon>Rosaceae</taxon>
        <taxon>Amygdaloideae</taxon>
        <taxon>Maleae</taxon>
        <taxon>Malus</taxon>
    </lineage>
</organism>
<dbReference type="PANTHER" id="PTHR33878">
    <property type="entry name" value="OS08G0559000 PROTEIN"/>
    <property type="match status" value="1"/>
</dbReference>
<reference evidence="3 4" key="1">
    <citation type="submission" date="2018-10" db="EMBL/GenBank/DDBJ databases">
        <title>A high-quality apple genome assembly.</title>
        <authorList>
            <person name="Hu J."/>
        </authorList>
    </citation>
    <scope>NUCLEOTIDE SEQUENCE [LARGE SCALE GENOMIC DNA]</scope>
    <source>
        <strain evidence="4">cv. HFTH1</strain>
        <tissue evidence="3">Young leaf</tissue>
    </source>
</reference>
<evidence type="ECO:0000256" key="1">
    <source>
        <dbReference type="SAM" id="MobiDB-lite"/>
    </source>
</evidence>